<name>A0ABS6H310_9PROT</name>
<proteinExistence type="predicted"/>
<keyword evidence="2" id="KW-1185">Reference proteome</keyword>
<reference evidence="1 2" key="1">
    <citation type="submission" date="2021-01" db="EMBL/GenBank/DDBJ databases">
        <title>Roseomonas sp. nov, a bacterium isolated from an oil production mixture in Yumen Oilfield.</title>
        <authorList>
            <person name="Wu D."/>
        </authorList>
    </citation>
    <scope>NUCLEOTIDE SEQUENCE [LARGE SCALE GENOMIC DNA]</scope>
    <source>
        <strain evidence="1 2">ROY-5-3</strain>
    </source>
</reference>
<protein>
    <submittedName>
        <fullName evidence="1">Uncharacterized protein</fullName>
    </submittedName>
</protein>
<comment type="caution">
    <text evidence="1">The sequence shown here is derived from an EMBL/GenBank/DDBJ whole genome shotgun (WGS) entry which is preliminary data.</text>
</comment>
<dbReference type="RefSeq" id="WP_216872587.1">
    <property type="nucleotide sequence ID" value="NZ_JAERQM010000001.1"/>
</dbReference>
<organism evidence="1 2">
    <name type="scientific">Falsiroseomonas oleicola</name>
    <dbReference type="NCBI Taxonomy" id="2801474"/>
    <lineage>
        <taxon>Bacteria</taxon>
        <taxon>Pseudomonadati</taxon>
        <taxon>Pseudomonadota</taxon>
        <taxon>Alphaproteobacteria</taxon>
        <taxon>Acetobacterales</taxon>
        <taxon>Roseomonadaceae</taxon>
        <taxon>Falsiroseomonas</taxon>
    </lineage>
</organism>
<dbReference type="Proteomes" id="UP000689967">
    <property type="component" value="Unassembled WGS sequence"/>
</dbReference>
<evidence type="ECO:0000313" key="1">
    <source>
        <dbReference type="EMBL" id="MBU8542232.1"/>
    </source>
</evidence>
<gene>
    <name evidence="1" type="ORF">JJQ90_00860</name>
</gene>
<sequence length="48" mass="5125">MFRHPLLLLAAVIFALLVVGLLGIGAFPPSVAPQPVERSVPAERFGTR</sequence>
<dbReference type="EMBL" id="JAERQM010000001">
    <property type="protein sequence ID" value="MBU8542232.1"/>
    <property type="molecule type" value="Genomic_DNA"/>
</dbReference>
<evidence type="ECO:0000313" key="2">
    <source>
        <dbReference type="Proteomes" id="UP000689967"/>
    </source>
</evidence>
<accession>A0ABS6H310</accession>